<dbReference type="InterPro" id="IPR021732">
    <property type="entry name" value="DUF3301"/>
</dbReference>
<dbReference type="EMBL" id="VWXX01000025">
    <property type="protein sequence ID" value="KAA6184053.1"/>
    <property type="molecule type" value="Genomic_DNA"/>
</dbReference>
<protein>
    <submittedName>
        <fullName evidence="1">DUF3301 domain-containing protein</fullName>
    </submittedName>
</protein>
<dbReference type="AlphaFoldDB" id="A0A5M8FGR5"/>
<sequence>MENLIANLLLLLLGWAWLDALRAREMAIGLARRACAKSGVQLLDQAVALRRLSLRWTRQGVRVHRRYRFEFSEEGIGRRQGHVILTGLRLESLTLDMSEHLSQHLAPDPDSGAEQRP</sequence>
<dbReference type="Pfam" id="PF11743">
    <property type="entry name" value="DUF3301"/>
    <property type="match status" value="1"/>
</dbReference>
<dbReference type="Proteomes" id="UP000322981">
    <property type="component" value="Unassembled WGS sequence"/>
</dbReference>
<dbReference type="OrthoDB" id="5959530at2"/>
<reference evidence="1 2" key="1">
    <citation type="submission" date="2019-09" db="EMBL/GenBank/DDBJ databases">
        <title>Whole-genome sequence of the purple sulfur bacterium Thiohalocapsa marina DSM 19078.</title>
        <authorList>
            <person name="Kyndt J.A."/>
            <person name="Meyer T.E."/>
        </authorList>
    </citation>
    <scope>NUCLEOTIDE SEQUENCE [LARGE SCALE GENOMIC DNA]</scope>
    <source>
        <strain evidence="1 2">DSM 19078</strain>
    </source>
</reference>
<organism evidence="1 2">
    <name type="scientific">Thiohalocapsa marina</name>
    <dbReference type="NCBI Taxonomy" id="424902"/>
    <lineage>
        <taxon>Bacteria</taxon>
        <taxon>Pseudomonadati</taxon>
        <taxon>Pseudomonadota</taxon>
        <taxon>Gammaproteobacteria</taxon>
        <taxon>Chromatiales</taxon>
        <taxon>Chromatiaceae</taxon>
        <taxon>Thiohalocapsa</taxon>
    </lineage>
</organism>
<keyword evidence="2" id="KW-1185">Reference proteome</keyword>
<name>A0A5M8FGR5_9GAMM</name>
<comment type="caution">
    <text evidence="1">The sequence shown here is derived from an EMBL/GenBank/DDBJ whole genome shotgun (WGS) entry which is preliminary data.</text>
</comment>
<accession>A0A5M8FGR5</accession>
<proteinExistence type="predicted"/>
<evidence type="ECO:0000313" key="2">
    <source>
        <dbReference type="Proteomes" id="UP000322981"/>
    </source>
</evidence>
<evidence type="ECO:0000313" key="1">
    <source>
        <dbReference type="EMBL" id="KAA6184053.1"/>
    </source>
</evidence>
<gene>
    <name evidence="1" type="ORF">F2Q65_13880</name>
</gene>